<dbReference type="VEuPathDB" id="VectorBase:RPRC008885"/>
<sequence>MAKRECNIIGVLAKIKSNLICFRAKINDYMEPYDKTKSGLITVEHFLSALKVHDLNLSQTENEILLDVFCYPQDTKLVEYTKFTRTVDESSLRPCLTHTPLKEAMKLAAEAVAKPPIEYEFLNFSERQTASIAMKKLNRLVTLGNLDYFKSLDPEQKGTLDRYTFMKALYDLKVLHFITIKELEVLMKCFGIKNERDQILINYTAFLNGLDIVFKNQKAAEFI</sequence>
<name>T1HXW5_RHOPR</name>
<keyword evidence="2" id="KW-1185">Reference proteome</keyword>
<dbReference type="Gene3D" id="1.10.238.10">
    <property type="entry name" value="EF-hand"/>
    <property type="match status" value="1"/>
</dbReference>
<dbReference type="Proteomes" id="UP000015103">
    <property type="component" value="Unassembled WGS sequence"/>
</dbReference>
<dbReference type="PANTHER" id="PTHR20875">
    <property type="entry name" value="EF-HAND CALCIUM-BINDING DOMAIN-CONTAINING PROTEIN 6-RELATED"/>
    <property type="match status" value="1"/>
</dbReference>
<dbReference type="EnsemblMetazoa" id="RPRC008885-RA">
    <property type="protein sequence ID" value="RPRC008885-PA"/>
    <property type="gene ID" value="RPRC008885"/>
</dbReference>
<proteinExistence type="predicted"/>
<protein>
    <submittedName>
        <fullName evidence="1">Uncharacterized protein</fullName>
    </submittedName>
</protein>
<dbReference type="InterPro" id="IPR052603">
    <property type="entry name" value="EFCB6"/>
</dbReference>
<dbReference type="SUPFAM" id="SSF47473">
    <property type="entry name" value="EF-hand"/>
    <property type="match status" value="1"/>
</dbReference>
<reference evidence="1" key="1">
    <citation type="submission" date="2015-05" db="UniProtKB">
        <authorList>
            <consortium name="EnsemblMetazoa"/>
        </authorList>
    </citation>
    <scope>IDENTIFICATION</scope>
</reference>
<organism evidence="1 2">
    <name type="scientific">Rhodnius prolixus</name>
    <name type="common">Triatomid bug</name>
    <dbReference type="NCBI Taxonomy" id="13249"/>
    <lineage>
        <taxon>Eukaryota</taxon>
        <taxon>Metazoa</taxon>
        <taxon>Ecdysozoa</taxon>
        <taxon>Arthropoda</taxon>
        <taxon>Hexapoda</taxon>
        <taxon>Insecta</taxon>
        <taxon>Pterygota</taxon>
        <taxon>Neoptera</taxon>
        <taxon>Paraneoptera</taxon>
        <taxon>Hemiptera</taxon>
        <taxon>Heteroptera</taxon>
        <taxon>Panheteroptera</taxon>
        <taxon>Cimicomorpha</taxon>
        <taxon>Reduviidae</taxon>
        <taxon>Triatominae</taxon>
        <taxon>Rhodnius</taxon>
    </lineage>
</organism>
<dbReference type="AlphaFoldDB" id="T1HXW5"/>
<dbReference type="OMA" id="INDYMEP"/>
<dbReference type="InParanoid" id="T1HXW5"/>
<evidence type="ECO:0000313" key="1">
    <source>
        <dbReference type="EnsemblMetazoa" id="RPRC008885-PA"/>
    </source>
</evidence>
<dbReference type="InterPro" id="IPR011992">
    <property type="entry name" value="EF-hand-dom_pair"/>
</dbReference>
<evidence type="ECO:0000313" key="2">
    <source>
        <dbReference type="Proteomes" id="UP000015103"/>
    </source>
</evidence>
<dbReference type="PANTHER" id="PTHR20875:SF0">
    <property type="entry name" value="GH12158P"/>
    <property type="match status" value="1"/>
</dbReference>
<dbReference type="EMBL" id="ACPB03005429">
    <property type="status" value="NOT_ANNOTATED_CDS"/>
    <property type="molecule type" value="Genomic_DNA"/>
</dbReference>
<accession>T1HXW5</accession>
<dbReference type="HOGENOM" id="CLU_1241501_0_0_1"/>